<dbReference type="PANTHER" id="PTHR33155">
    <property type="entry name" value="FANTASTIC FOUR-LIKE PROTEIN (DUF3049)"/>
    <property type="match status" value="1"/>
</dbReference>
<evidence type="ECO:0000256" key="2">
    <source>
        <dbReference type="SAM" id="MobiDB-lite"/>
    </source>
</evidence>
<dbReference type="Proteomes" id="UP000813463">
    <property type="component" value="Chromosome 6"/>
</dbReference>
<evidence type="ECO:0000313" key="4">
    <source>
        <dbReference type="Proteomes" id="UP000813463"/>
    </source>
</evidence>
<reference evidence="5" key="2">
    <citation type="submission" date="2025-08" db="UniProtKB">
        <authorList>
            <consortium name="RefSeq"/>
        </authorList>
    </citation>
    <scope>IDENTIFICATION</scope>
    <source>
        <tissue evidence="5">Leaf</tissue>
    </source>
</reference>
<feature type="domain" description="FAF" evidence="3">
    <location>
        <begin position="194"/>
        <end position="245"/>
    </location>
</feature>
<dbReference type="PANTHER" id="PTHR33155:SF9">
    <property type="entry name" value="FANTASTIC FOUR-LIKE PROTEIN (DUF3049)"/>
    <property type="match status" value="1"/>
</dbReference>
<dbReference type="Pfam" id="PF11250">
    <property type="entry name" value="FAF"/>
    <property type="match status" value="1"/>
</dbReference>
<keyword evidence="4" id="KW-1185">Reference proteome</keyword>
<dbReference type="KEGG" id="soe:110796081"/>
<evidence type="ECO:0000259" key="3">
    <source>
        <dbReference type="Pfam" id="PF11250"/>
    </source>
</evidence>
<dbReference type="AlphaFoldDB" id="A0A9R0IWR3"/>
<sequence length="312" mass="34689">MATCGSLRHIFENTIVPENNHSSSSTSTSSLIDSLSPWNHIKTIKPHPDHSFTEIFGELHFKETHPNPTSSSLSSFFPPPSLSSSSSVPAAFPIDLVNSGSSVIDKQQDEKSYSSNDGYSRAPYHRKSESFSSLNSDSLQLCTEGLGSESLGDVEDLLMEVQNTKSHDDEKVLVRRHSSDCYCRKMRVNEKTMFPPPIPYIGQAGKPSVSFQSYRQDGRFVLKEVRIPTHECLQASREDGRLRLSIVQPGNDEEEEEEEEEDDEDDDDIAADDDDIVVEGDDGGEGEMDDIERIEDGVEEETQIRDGVKGGR</sequence>
<feature type="compositionally biased region" description="Basic and acidic residues" evidence="2">
    <location>
        <begin position="302"/>
        <end position="312"/>
    </location>
</feature>
<evidence type="ECO:0000256" key="1">
    <source>
        <dbReference type="ARBA" id="ARBA00008690"/>
    </source>
</evidence>
<accession>A0A9R0IWR3</accession>
<protein>
    <submittedName>
        <fullName evidence="5">Protein FANTASTIC FOUR 3</fullName>
    </submittedName>
</protein>
<dbReference type="RefSeq" id="XP_021856801.2">
    <property type="nucleotide sequence ID" value="XM_022001109.2"/>
</dbReference>
<evidence type="ECO:0000313" key="5">
    <source>
        <dbReference type="RefSeq" id="XP_021856801.2"/>
    </source>
</evidence>
<feature type="region of interest" description="Disordered" evidence="2">
    <location>
        <begin position="247"/>
        <end position="312"/>
    </location>
</feature>
<organism evidence="4 5">
    <name type="scientific">Spinacia oleracea</name>
    <name type="common">Spinach</name>
    <dbReference type="NCBI Taxonomy" id="3562"/>
    <lineage>
        <taxon>Eukaryota</taxon>
        <taxon>Viridiplantae</taxon>
        <taxon>Streptophyta</taxon>
        <taxon>Embryophyta</taxon>
        <taxon>Tracheophyta</taxon>
        <taxon>Spermatophyta</taxon>
        <taxon>Magnoliopsida</taxon>
        <taxon>eudicotyledons</taxon>
        <taxon>Gunneridae</taxon>
        <taxon>Pentapetalae</taxon>
        <taxon>Caryophyllales</taxon>
        <taxon>Chenopodiaceae</taxon>
        <taxon>Chenopodioideae</taxon>
        <taxon>Anserineae</taxon>
        <taxon>Spinacia</taxon>
    </lineage>
</organism>
<dbReference type="GeneID" id="110796081"/>
<comment type="similarity">
    <text evidence="1">Belongs to the fantastic four family.</text>
</comment>
<gene>
    <name evidence="5" type="primary">LOC110796081</name>
</gene>
<feature type="compositionally biased region" description="Acidic residues" evidence="2">
    <location>
        <begin position="251"/>
        <end position="301"/>
    </location>
</feature>
<dbReference type="InterPro" id="IPR046431">
    <property type="entry name" value="FAF_dom"/>
</dbReference>
<dbReference type="InterPro" id="IPR021410">
    <property type="entry name" value="FAF"/>
</dbReference>
<proteinExistence type="inferred from homology"/>
<reference evidence="4" key="1">
    <citation type="journal article" date="2021" name="Nat. Commun.">
        <title>Genomic analyses provide insights into spinach domestication and the genetic basis of agronomic traits.</title>
        <authorList>
            <person name="Cai X."/>
            <person name="Sun X."/>
            <person name="Xu C."/>
            <person name="Sun H."/>
            <person name="Wang X."/>
            <person name="Ge C."/>
            <person name="Zhang Z."/>
            <person name="Wang Q."/>
            <person name="Fei Z."/>
            <person name="Jiao C."/>
            <person name="Wang Q."/>
        </authorList>
    </citation>
    <scope>NUCLEOTIDE SEQUENCE [LARGE SCALE GENOMIC DNA]</scope>
    <source>
        <strain evidence="4">cv. Varoflay</strain>
    </source>
</reference>
<name>A0A9R0IWR3_SPIOL</name>